<name>A0A2P5ANL3_PARAD</name>
<proteinExistence type="predicted"/>
<organism evidence="1 2">
    <name type="scientific">Parasponia andersonii</name>
    <name type="common">Sponia andersonii</name>
    <dbReference type="NCBI Taxonomy" id="3476"/>
    <lineage>
        <taxon>Eukaryota</taxon>
        <taxon>Viridiplantae</taxon>
        <taxon>Streptophyta</taxon>
        <taxon>Embryophyta</taxon>
        <taxon>Tracheophyta</taxon>
        <taxon>Spermatophyta</taxon>
        <taxon>Magnoliopsida</taxon>
        <taxon>eudicotyledons</taxon>
        <taxon>Gunneridae</taxon>
        <taxon>Pentapetalae</taxon>
        <taxon>rosids</taxon>
        <taxon>fabids</taxon>
        <taxon>Rosales</taxon>
        <taxon>Cannabaceae</taxon>
        <taxon>Parasponia</taxon>
    </lineage>
</organism>
<dbReference type="OrthoDB" id="1906820at2759"/>
<sequence>MSSASDSLLHICLQCSIAKAIWFGSQWNVRTENLSVSNGFESANEAAGQFLRIPVAPTPISDSGGIFPYHDRGVLNSSPNPIRVWVGVAFKAVTTMVALVARDSRNNILFLAAKQDSCNVEVYWVPRRSKGSAHALVSKAFRSGLTGCFSTSEDIDQETSELKTSANTRGRLVATEFLKQFI</sequence>
<protein>
    <submittedName>
        <fullName evidence="1">Uncharacterized protein</fullName>
    </submittedName>
</protein>
<accession>A0A2P5ANL3</accession>
<gene>
    <name evidence="1" type="ORF">PanWU01x14_314410</name>
</gene>
<keyword evidence="2" id="KW-1185">Reference proteome</keyword>
<dbReference type="Proteomes" id="UP000237105">
    <property type="component" value="Unassembled WGS sequence"/>
</dbReference>
<evidence type="ECO:0000313" key="1">
    <source>
        <dbReference type="EMBL" id="PON38148.1"/>
    </source>
</evidence>
<evidence type="ECO:0000313" key="2">
    <source>
        <dbReference type="Proteomes" id="UP000237105"/>
    </source>
</evidence>
<reference evidence="2" key="1">
    <citation type="submission" date="2016-06" db="EMBL/GenBank/DDBJ databases">
        <title>Parallel loss of symbiosis genes in relatives of nitrogen-fixing non-legume Parasponia.</title>
        <authorList>
            <person name="Van Velzen R."/>
            <person name="Holmer R."/>
            <person name="Bu F."/>
            <person name="Rutten L."/>
            <person name="Van Zeijl A."/>
            <person name="Liu W."/>
            <person name="Santuari L."/>
            <person name="Cao Q."/>
            <person name="Sharma T."/>
            <person name="Shen D."/>
            <person name="Roswanjaya Y."/>
            <person name="Wardhani T."/>
            <person name="Kalhor M.S."/>
            <person name="Jansen J."/>
            <person name="Van den Hoogen J."/>
            <person name="Gungor B."/>
            <person name="Hartog M."/>
            <person name="Hontelez J."/>
            <person name="Verver J."/>
            <person name="Yang W.-C."/>
            <person name="Schijlen E."/>
            <person name="Repin R."/>
            <person name="Schilthuizen M."/>
            <person name="Schranz E."/>
            <person name="Heidstra R."/>
            <person name="Miyata K."/>
            <person name="Fedorova E."/>
            <person name="Kohlen W."/>
            <person name="Bisseling T."/>
            <person name="Smit S."/>
            <person name="Geurts R."/>
        </authorList>
    </citation>
    <scope>NUCLEOTIDE SEQUENCE [LARGE SCALE GENOMIC DNA]</scope>
    <source>
        <strain evidence="2">cv. WU1-14</strain>
    </source>
</reference>
<dbReference type="AlphaFoldDB" id="A0A2P5ANL3"/>
<dbReference type="EMBL" id="JXTB01000504">
    <property type="protein sequence ID" value="PON38148.1"/>
    <property type="molecule type" value="Genomic_DNA"/>
</dbReference>
<comment type="caution">
    <text evidence="1">The sequence shown here is derived from an EMBL/GenBank/DDBJ whole genome shotgun (WGS) entry which is preliminary data.</text>
</comment>